<dbReference type="Pfam" id="PF16161">
    <property type="entry name" value="DUF4867"/>
    <property type="match status" value="1"/>
</dbReference>
<dbReference type="EMBL" id="VUMB01000044">
    <property type="protein sequence ID" value="MSS41652.1"/>
    <property type="molecule type" value="Genomic_DNA"/>
</dbReference>
<dbReference type="RefSeq" id="WP_154323162.1">
    <property type="nucleotide sequence ID" value="NZ_CAMAAA010000002.1"/>
</dbReference>
<dbReference type="AlphaFoldDB" id="A0A844F5B0"/>
<dbReference type="InterPro" id="IPR032358">
    <property type="entry name" value="DUF4867"/>
</dbReference>
<accession>A0A844F5B0</accession>
<name>A0A844F5B0_CLOSV</name>
<organism evidence="1 2">
    <name type="scientific">Clostridium scindens (strain JCM 10418 / VPI 12708)</name>
    <dbReference type="NCBI Taxonomy" id="29347"/>
    <lineage>
        <taxon>Bacteria</taxon>
        <taxon>Bacillati</taxon>
        <taxon>Bacillota</taxon>
        <taxon>Clostridia</taxon>
        <taxon>Lachnospirales</taxon>
        <taxon>Lachnospiraceae</taxon>
    </lineage>
</organism>
<dbReference type="Proteomes" id="UP000462363">
    <property type="component" value="Unassembled WGS sequence"/>
</dbReference>
<proteinExistence type="predicted"/>
<protein>
    <submittedName>
        <fullName evidence="1">DUF4867 family protein</fullName>
    </submittedName>
</protein>
<evidence type="ECO:0000313" key="1">
    <source>
        <dbReference type="EMBL" id="MSS41652.1"/>
    </source>
</evidence>
<gene>
    <name evidence="1" type="ORF">FYJ37_15255</name>
</gene>
<comment type="caution">
    <text evidence="1">The sequence shown here is derived from an EMBL/GenBank/DDBJ whole genome shotgun (WGS) entry which is preliminary data.</text>
</comment>
<evidence type="ECO:0000313" key="2">
    <source>
        <dbReference type="Proteomes" id="UP000462363"/>
    </source>
</evidence>
<reference evidence="1 2" key="1">
    <citation type="submission" date="2019-08" db="EMBL/GenBank/DDBJ databases">
        <title>In-depth cultivation of the pig gut microbiome towards novel bacterial diversity and tailored functional studies.</title>
        <authorList>
            <person name="Wylensek D."/>
            <person name="Hitch T.C.A."/>
            <person name="Clavel T."/>
        </authorList>
    </citation>
    <scope>NUCLEOTIDE SEQUENCE [LARGE SCALE GENOMIC DNA]</scope>
    <source>
        <strain evidence="1 2">BL-389-WT-3D</strain>
    </source>
</reference>
<sequence>MEIRKVTDPSFGVYGKVLKGYGFDRLLKEMGHTPVPDDGVIYVASVEELEGLPVAAKLKERAYGGLPIQIGYCNGNNNKLNALEYHRSSEIDIAASDLILLLGRQQDIEADYTYDTERAEAYYVKAGTAVELYATTLHYAPCTAQGDGFRCVIVLPKETNTDLDFKPGKDGEDRLLAARNKWLIAHKEAAIEGAFCGLKGENITL</sequence>